<accession>A0A0D6PED9</accession>
<dbReference type="Proteomes" id="UP000032668">
    <property type="component" value="Unassembled WGS sequence"/>
</dbReference>
<reference evidence="1 2" key="1">
    <citation type="submission" date="2012-11" db="EMBL/GenBank/DDBJ databases">
        <title>Whole genome sequence of Acidocella aminolytica 101 = DSM 11237.</title>
        <authorList>
            <person name="Azuma Y."/>
            <person name="Higashiura N."/>
            <person name="Hirakawa H."/>
            <person name="Matsushita K."/>
        </authorList>
    </citation>
    <scope>NUCLEOTIDE SEQUENCE [LARGE SCALE GENOMIC DNA]</scope>
    <source>
        <strain evidence="2">101 / DSM 11237</strain>
    </source>
</reference>
<comment type="caution">
    <text evidence="1">The sequence shown here is derived from an EMBL/GenBank/DDBJ whole genome shotgun (WGS) entry which is preliminary data.</text>
</comment>
<gene>
    <name evidence="1" type="ORF">Aam_018_043</name>
</gene>
<evidence type="ECO:0000313" key="2">
    <source>
        <dbReference type="Proteomes" id="UP000032668"/>
    </source>
</evidence>
<sequence length="112" mass="12629">MPLRLILSAIGDEFRELGEFTERFQLTLSPAVRRLALDEQCHRDVQSLDLLAQRLAALSGYILEISDLLPEDLLLDSRRALASITLSELQYRLKGAPLPQEQGHISGELELF</sequence>
<name>A0A0D6PED9_9PROT</name>
<keyword evidence="2" id="KW-1185">Reference proteome</keyword>
<dbReference type="EMBL" id="BANC01000018">
    <property type="protein sequence ID" value="GAN79219.1"/>
    <property type="molecule type" value="Genomic_DNA"/>
</dbReference>
<organism evidence="1 2">
    <name type="scientific">Acidocella aminolytica 101 = DSM 11237</name>
    <dbReference type="NCBI Taxonomy" id="1120923"/>
    <lineage>
        <taxon>Bacteria</taxon>
        <taxon>Pseudomonadati</taxon>
        <taxon>Pseudomonadota</taxon>
        <taxon>Alphaproteobacteria</taxon>
        <taxon>Acetobacterales</taxon>
        <taxon>Acidocellaceae</taxon>
        <taxon>Acidocella</taxon>
    </lineage>
</organism>
<dbReference type="AlphaFoldDB" id="A0A0D6PED9"/>
<evidence type="ECO:0000313" key="1">
    <source>
        <dbReference type="EMBL" id="GAN79219.1"/>
    </source>
</evidence>
<dbReference type="RefSeq" id="WP_139284834.1">
    <property type="nucleotide sequence ID" value="NZ_BANC01000018.1"/>
</dbReference>
<dbReference type="STRING" id="1120923.SAMN02746095_01577"/>
<proteinExistence type="predicted"/>
<dbReference type="OrthoDB" id="7283135at2"/>
<protein>
    <submittedName>
        <fullName evidence="1">Uncharacterized protein</fullName>
    </submittedName>
</protein>